<dbReference type="AlphaFoldDB" id="A0A1G6VRX0"/>
<evidence type="ECO:0000313" key="1">
    <source>
        <dbReference type="EMBL" id="SDD56318.1"/>
    </source>
</evidence>
<dbReference type="EMBL" id="FMZM01000009">
    <property type="protein sequence ID" value="SDD56318.1"/>
    <property type="molecule type" value="Genomic_DNA"/>
</dbReference>
<organism evidence="1 2">
    <name type="scientific">Nocardioides lianchengensis</name>
    <dbReference type="NCBI Taxonomy" id="1045774"/>
    <lineage>
        <taxon>Bacteria</taxon>
        <taxon>Bacillati</taxon>
        <taxon>Actinomycetota</taxon>
        <taxon>Actinomycetes</taxon>
        <taxon>Propionibacteriales</taxon>
        <taxon>Nocardioidaceae</taxon>
        <taxon>Nocardioides</taxon>
    </lineage>
</organism>
<reference evidence="2" key="1">
    <citation type="submission" date="2016-10" db="EMBL/GenBank/DDBJ databases">
        <authorList>
            <person name="Varghese N."/>
            <person name="Submissions S."/>
        </authorList>
    </citation>
    <scope>NUCLEOTIDE SEQUENCE [LARGE SCALE GENOMIC DNA]</scope>
    <source>
        <strain evidence="2">CGMCC 4.6858</strain>
    </source>
</reference>
<dbReference type="Gene3D" id="3.40.50.620">
    <property type="entry name" value="HUPs"/>
    <property type="match status" value="1"/>
</dbReference>
<accession>A0A1G6VRX0</accession>
<dbReference type="SUPFAM" id="SSF56235">
    <property type="entry name" value="N-terminal nucleophile aminohydrolases (Ntn hydrolases)"/>
    <property type="match status" value="1"/>
</dbReference>
<evidence type="ECO:0000313" key="2">
    <source>
        <dbReference type="Proteomes" id="UP000199034"/>
    </source>
</evidence>
<dbReference type="Gene3D" id="3.60.20.10">
    <property type="entry name" value="Glutamine Phosphoribosylpyrophosphate, subunit 1, domain 1"/>
    <property type="match status" value="1"/>
</dbReference>
<gene>
    <name evidence="1" type="ORF">SAMN05421872_10930</name>
</gene>
<dbReference type="RefSeq" id="WP_090858549.1">
    <property type="nucleotide sequence ID" value="NZ_FMZM01000009.1"/>
</dbReference>
<dbReference type="Proteomes" id="UP000199034">
    <property type="component" value="Unassembled WGS sequence"/>
</dbReference>
<dbReference type="STRING" id="1045774.SAMN05421872_10930"/>
<proteinExistence type="predicted"/>
<dbReference type="SUPFAM" id="SSF52402">
    <property type="entry name" value="Adenine nucleotide alpha hydrolases-like"/>
    <property type="match status" value="1"/>
</dbReference>
<protein>
    <submittedName>
        <fullName evidence="1">Asparagine synthase (Glutamine-hydrolysing)</fullName>
    </submittedName>
</protein>
<dbReference type="InterPro" id="IPR014729">
    <property type="entry name" value="Rossmann-like_a/b/a_fold"/>
</dbReference>
<dbReference type="InterPro" id="IPR029055">
    <property type="entry name" value="Ntn_hydrolases_N"/>
</dbReference>
<dbReference type="OrthoDB" id="564639at2"/>
<keyword evidence="2" id="KW-1185">Reference proteome</keyword>
<sequence length="594" mass="62410">MSDASAPGFVAVSAVGREADGLLDRGLGVLGVPAGRSAAAGVALATWGPERGPEPALVLTAEARRHDRPLTPAAVRRALCGPDLPLLAEVLPPFAAVTRDDDGAVVAAVDPLGLRQLYLRRGPGWAALSSSARVLAALAPTGLDLEAVAIQSRLGWQLGRRTLFAGVEQVPAGSLLRLHGGRLDLRDVRPARPAAGSASDVAATVTACRDLLRGYLAAYLDDHPDPVLQLTGGQDSRLLLSAIDPARRRGLRVLTLGVPGSPDVAIAADLARRGGMRHEVLDLAGLDDLDPATAWALTVAAADALELAADPVARAALDVAETRAEPGPRLSGLGGEVARGFYYLGLGTTSPVTARRAHRLARWRMYANEAVAPDVLAPGFAAWAAEFALDEVHRVLAADGEPWFAATDRLYLDERMQRWAGATETAVCQRRAVANPMLDDRFVAAVSALSPAAKRSSRFLGRLSVALDPELADLPLDGRPPPRRYAEPGWTAVPARARTTGAVAVRKAGQRLAGGRRAPAGGDTLASRVTSYWRYRPELLDPVRATGLLREEWLDRVVRGEVAPDPASTALVVNLTLAASVAEGAPVGRPSLVE</sequence>
<name>A0A1G6VRX0_9ACTN</name>